<feature type="non-terminal residue" evidence="3">
    <location>
        <position position="1"/>
    </location>
</feature>
<gene>
    <name evidence="3" type="ORF">ACFPZ3_02805</name>
</gene>
<comment type="caution">
    <text evidence="3">The sequence shown here is derived from an EMBL/GenBank/DDBJ whole genome shotgun (WGS) entry which is preliminary data.</text>
</comment>
<dbReference type="RefSeq" id="WP_379512329.1">
    <property type="nucleotide sequence ID" value="NZ_JBHSPA010000006.1"/>
</dbReference>
<accession>A0ABW1CBT8</accession>
<keyword evidence="2" id="KW-0472">Membrane</keyword>
<evidence type="ECO:0000256" key="2">
    <source>
        <dbReference type="SAM" id="Phobius"/>
    </source>
</evidence>
<feature type="region of interest" description="Disordered" evidence="1">
    <location>
        <begin position="1"/>
        <end position="40"/>
    </location>
</feature>
<keyword evidence="2" id="KW-1133">Transmembrane helix</keyword>
<feature type="compositionally biased region" description="Low complexity" evidence="1">
    <location>
        <begin position="158"/>
        <end position="169"/>
    </location>
</feature>
<evidence type="ECO:0000313" key="3">
    <source>
        <dbReference type="EMBL" id="MFC5822777.1"/>
    </source>
</evidence>
<evidence type="ECO:0000313" key="4">
    <source>
        <dbReference type="Proteomes" id="UP001596058"/>
    </source>
</evidence>
<evidence type="ECO:0008006" key="5">
    <source>
        <dbReference type="Google" id="ProtNLM"/>
    </source>
</evidence>
<name>A0ABW1CBT8_9ACTN</name>
<protein>
    <recommendedName>
        <fullName evidence="5">Serine/threonine protein kinase</fullName>
    </recommendedName>
</protein>
<sequence>PPLAAPTGEPAATGEEPLAAPAVRGRHPFTPPSRTRAFRGGANGDKLVYSAVVKGESNGVHNNGAVIRYGGLTLSNIEQPPGGDVGASWQEYWRELPDDDDPEPGTPIRAVARLALLLGVGLLAAGLIWAVMNARDHPVAVTKTAAQTEVLLEEEPADQVPAAPAATAAERADGSGLNSVRRKAALPKPAPPVARLSPSSAWLGSEERTGSFSLSCTGRCEITSATGTDGIDVSGTRFRVGDAYCLRKEAERGKITVRWTGRTTGDGRRTGGTTTAQGSLTMNVAWNGCR</sequence>
<proteinExistence type="predicted"/>
<organism evidence="3 4">
    <name type="scientific">Nonomuraea insulae</name>
    <dbReference type="NCBI Taxonomy" id="1616787"/>
    <lineage>
        <taxon>Bacteria</taxon>
        <taxon>Bacillati</taxon>
        <taxon>Actinomycetota</taxon>
        <taxon>Actinomycetes</taxon>
        <taxon>Streptosporangiales</taxon>
        <taxon>Streptosporangiaceae</taxon>
        <taxon>Nonomuraea</taxon>
    </lineage>
</organism>
<evidence type="ECO:0000256" key="1">
    <source>
        <dbReference type="SAM" id="MobiDB-lite"/>
    </source>
</evidence>
<dbReference type="EMBL" id="JBHSPA010000006">
    <property type="protein sequence ID" value="MFC5822777.1"/>
    <property type="molecule type" value="Genomic_DNA"/>
</dbReference>
<reference evidence="4" key="1">
    <citation type="journal article" date="2019" name="Int. J. Syst. Evol. Microbiol.">
        <title>The Global Catalogue of Microorganisms (GCM) 10K type strain sequencing project: providing services to taxonomists for standard genome sequencing and annotation.</title>
        <authorList>
            <consortium name="The Broad Institute Genomics Platform"/>
            <consortium name="The Broad Institute Genome Sequencing Center for Infectious Disease"/>
            <person name="Wu L."/>
            <person name="Ma J."/>
        </authorList>
    </citation>
    <scope>NUCLEOTIDE SEQUENCE [LARGE SCALE GENOMIC DNA]</scope>
    <source>
        <strain evidence="4">CCUG 53903</strain>
    </source>
</reference>
<keyword evidence="2" id="KW-0812">Transmembrane</keyword>
<feature type="region of interest" description="Disordered" evidence="1">
    <location>
        <begin position="153"/>
        <end position="179"/>
    </location>
</feature>
<keyword evidence="4" id="KW-1185">Reference proteome</keyword>
<dbReference type="Proteomes" id="UP001596058">
    <property type="component" value="Unassembled WGS sequence"/>
</dbReference>
<feature type="transmembrane region" description="Helical" evidence="2">
    <location>
        <begin position="114"/>
        <end position="132"/>
    </location>
</feature>